<evidence type="ECO:0000313" key="2">
    <source>
        <dbReference type="Proteomes" id="UP000290289"/>
    </source>
</evidence>
<gene>
    <name evidence="1" type="ORF">DVH24_002294</name>
</gene>
<keyword evidence="2" id="KW-1185">Reference proteome</keyword>
<comment type="caution">
    <text evidence="1">The sequence shown here is derived from an EMBL/GenBank/DDBJ whole genome shotgun (WGS) entry which is preliminary data.</text>
</comment>
<accession>A0A498I5J2</accession>
<dbReference type="AlphaFoldDB" id="A0A498I5J2"/>
<protein>
    <submittedName>
        <fullName evidence="1">Uncharacterized protein</fullName>
    </submittedName>
</protein>
<reference evidence="1 2" key="1">
    <citation type="submission" date="2018-10" db="EMBL/GenBank/DDBJ databases">
        <title>A high-quality apple genome assembly.</title>
        <authorList>
            <person name="Hu J."/>
        </authorList>
    </citation>
    <scope>NUCLEOTIDE SEQUENCE [LARGE SCALE GENOMIC DNA]</scope>
    <source>
        <strain evidence="2">cv. HFTH1</strain>
        <tissue evidence="1">Young leaf</tissue>
    </source>
</reference>
<name>A0A498I5J2_MALDO</name>
<evidence type="ECO:0000313" key="1">
    <source>
        <dbReference type="EMBL" id="RXH78776.1"/>
    </source>
</evidence>
<dbReference type="Proteomes" id="UP000290289">
    <property type="component" value="Chromosome 13"/>
</dbReference>
<dbReference type="PROSITE" id="PS51257">
    <property type="entry name" value="PROKAR_LIPOPROTEIN"/>
    <property type="match status" value="1"/>
</dbReference>
<dbReference type="EMBL" id="RDQH01000339">
    <property type="protein sequence ID" value="RXH78776.1"/>
    <property type="molecule type" value="Genomic_DNA"/>
</dbReference>
<proteinExistence type="predicted"/>
<sequence length="132" mass="14918">MLEKISSEVENLQPNHASFACDVERGLLQLEFIPYHDTVGIPITGMRSDLEVIPNFYPCPNNYRNPYKGEECLFGATSILRVCTQHDDVPFITLQITHTRVSHMLVDGEASVNLVFKDIVEHMGLLNDITKT</sequence>
<organism evidence="1 2">
    <name type="scientific">Malus domestica</name>
    <name type="common">Apple</name>
    <name type="synonym">Pyrus malus</name>
    <dbReference type="NCBI Taxonomy" id="3750"/>
    <lineage>
        <taxon>Eukaryota</taxon>
        <taxon>Viridiplantae</taxon>
        <taxon>Streptophyta</taxon>
        <taxon>Embryophyta</taxon>
        <taxon>Tracheophyta</taxon>
        <taxon>Spermatophyta</taxon>
        <taxon>Magnoliopsida</taxon>
        <taxon>eudicotyledons</taxon>
        <taxon>Gunneridae</taxon>
        <taxon>Pentapetalae</taxon>
        <taxon>rosids</taxon>
        <taxon>fabids</taxon>
        <taxon>Rosales</taxon>
        <taxon>Rosaceae</taxon>
        <taxon>Amygdaloideae</taxon>
        <taxon>Maleae</taxon>
        <taxon>Malus</taxon>
    </lineage>
</organism>